<feature type="domain" description="Gfo/Idh/MocA-like oxidoreductase N-terminal" evidence="3">
    <location>
        <begin position="5"/>
        <end position="121"/>
    </location>
</feature>
<proteinExistence type="inferred from homology"/>
<reference evidence="6" key="1">
    <citation type="submission" date="2016-02" db="EMBL/GenBank/DDBJ databases">
        <authorList>
            <person name="Shin S.-K."/>
            <person name="Yi H."/>
            <person name="Kim E."/>
        </authorList>
    </citation>
    <scope>NUCLEOTIDE SEQUENCE [LARGE SCALE GENOMIC DNA]</scope>
    <source>
        <strain evidence="6">LPB0003</strain>
    </source>
</reference>
<organism evidence="5 6">
    <name type="scientific">Polaribacter vadi</name>
    <dbReference type="NCBI Taxonomy" id="1774273"/>
    <lineage>
        <taxon>Bacteria</taxon>
        <taxon>Pseudomonadati</taxon>
        <taxon>Bacteroidota</taxon>
        <taxon>Flavobacteriia</taxon>
        <taxon>Flavobacteriales</taxon>
        <taxon>Flavobacteriaceae</taxon>
    </lineage>
</organism>
<dbReference type="Pfam" id="PF02894">
    <property type="entry name" value="GFO_IDH_MocA_C"/>
    <property type="match status" value="1"/>
</dbReference>
<sequence>MTSINAALCSFGMSGHLFHAPFIDVNPKLNLYGVLERTKNVAEKKYPNIKTFRSLDDLLNDDAIDLVIINTPNLTHFDFTKKVIEAGKHVVVEKPFTVTTAQAEELIALAKSKNVKLSVYHNRRWDSDFKTVQKILNEGVLGDIVEAEFHYDRFEPELSYKTHKEKPTEGVGSLYDLGSHLIDQALHLFGMPKSVFATLNSFRNNSKVADYFDVKLYYKSHYVTLKSSYFVLEPLAAYSIHGKNGSFIKSKADIQETTLQKEIKPDSKNWGIEPESQKGILHSIKNGESKKELVSTEKGDYMEYYNLIAEAILNDKKLPVSANEAKNVIKIIEAALLSNQEKRVVDLS</sequence>
<gene>
    <name evidence="5" type="ORF">LPB3_10070</name>
</gene>
<dbReference type="Gene3D" id="3.30.360.10">
    <property type="entry name" value="Dihydrodipicolinate Reductase, domain 2"/>
    <property type="match status" value="1"/>
</dbReference>
<evidence type="ECO:0000259" key="3">
    <source>
        <dbReference type="Pfam" id="PF01408"/>
    </source>
</evidence>
<dbReference type="InterPro" id="IPR000683">
    <property type="entry name" value="Gfo/Idh/MocA-like_OxRdtase_N"/>
</dbReference>
<dbReference type="STRING" id="1774273.LPB03_10060"/>
<dbReference type="PANTHER" id="PTHR43708:SF5">
    <property type="entry name" value="CONSERVED EXPRESSED OXIDOREDUCTASE (EUROFUNG)-RELATED"/>
    <property type="match status" value="1"/>
</dbReference>
<dbReference type="Pfam" id="PF01408">
    <property type="entry name" value="GFO_IDH_MocA"/>
    <property type="match status" value="1"/>
</dbReference>
<evidence type="ECO:0000256" key="2">
    <source>
        <dbReference type="ARBA" id="ARBA00023002"/>
    </source>
</evidence>
<comment type="similarity">
    <text evidence="1">Belongs to the Gfo/Idh/MocA family.</text>
</comment>
<dbReference type="KEGG" id="pob:LPB03_10060"/>
<evidence type="ECO:0000256" key="1">
    <source>
        <dbReference type="ARBA" id="ARBA00010928"/>
    </source>
</evidence>
<dbReference type="OrthoDB" id="9815825at2"/>
<dbReference type="RefSeq" id="WP_065319489.1">
    <property type="nucleotide sequence ID" value="NZ_CP017477.1"/>
</dbReference>
<evidence type="ECO:0000259" key="4">
    <source>
        <dbReference type="Pfam" id="PF02894"/>
    </source>
</evidence>
<dbReference type="SUPFAM" id="SSF51735">
    <property type="entry name" value="NAD(P)-binding Rossmann-fold domains"/>
    <property type="match status" value="1"/>
</dbReference>
<comment type="caution">
    <text evidence="5">The sequence shown here is derived from an EMBL/GenBank/DDBJ whole genome shotgun (WGS) entry which is preliminary data.</text>
</comment>
<dbReference type="InterPro" id="IPR051317">
    <property type="entry name" value="Gfo/Idh/MocA_oxidoreduct"/>
</dbReference>
<dbReference type="InterPro" id="IPR004104">
    <property type="entry name" value="Gfo/Idh/MocA-like_OxRdtase_C"/>
</dbReference>
<name>A0A1B8TS30_9FLAO</name>
<dbReference type="GO" id="GO:0016491">
    <property type="term" value="F:oxidoreductase activity"/>
    <property type="evidence" value="ECO:0007669"/>
    <property type="project" value="UniProtKB-KW"/>
</dbReference>
<dbReference type="InterPro" id="IPR036291">
    <property type="entry name" value="NAD(P)-bd_dom_sf"/>
</dbReference>
<dbReference type="Proteomes" id="UP000092584">
    <property type="component" value="Unassembled WGS sequence"/>
</dbReference>
<keyword evidence="6" id="KW-1185">Reference proteome</keyword>
<protein>
    <submittedName>
        <fullName evidence="5">Oxidoreductase</fullName>
    </submittedName>
</protein>
<dbReference type="AlphaFoldDB" id="A0A1B8TS30"/>
<evidence type="ECO:0000313" key="5">
    <source>
        <dbReference type="EMBL" id="OBY62503.1"/>
    </source>
</evidence>
<keyword evidence="2" id="KW-0560">Oxidoreductase</keyword>
<dbReference type="PANTHER" id="PTHR43708">
    <property type="entry name" value="CONSERVED EXPRESSED OXIDOREDUCTASE (EUROFUNG)"/>
    <property type="match status" value="1"/>
</dbReference>
<accession>A0A1B8TS30</accession>
<dbReference type="GO" id="GO:0000166">
    <property type="term" value="F:nucleotide binding"/>
    <property type="evidence" value="ECO:0007669"/>
    <property type="project" value="InterPro"/>
</dbReference>
<dbReference type="EMBL" id="LSFM01000023">
    <property type="protein sequence ID" value="OBY62503.1"/>
    <property type="molecule type" value="Genomic_DNA"/>
</dbReference>
<feature type="domain" description="Gfo/Idh/MocA-like oxidoreductase C-terminal" evidence="4">
    <location>
        <begin position="135"/>
        <end position="347"/>
    </location>
</feature>
<dbReference type="Gene3D" id="3.40.50.720">
    <property type="entry name" value="NAD(P)-binding Rossmann-like Domain"/>
    <property type="match status" value="1"/>
</dbReference>
<evidence type="ECO:0000313" key="6">
    <source>
        <dbReference type="Proteomes" id="UP000092584"/>
    </source>
</evidence>